<dbReference type="AlphaFoldDB" id="A0A2P4XUL3"/>
<feature type="region of interest" description="Disordered" evidence="1">
    <location>
        <begin position="1"/>
        <end position="49"/>
    </location>
</feature>
<sequence>MSSPTATLASAPAPASASVLTPVSAATSVPTSTPVATPVSTLPSEVTESKLSVTDYLAQQQQKRAERAKTVTPATVLEGSAILATDGSVTVDYGSDSKEGAAMEDEIPSSSNKKDSQPSAGSRRPREDDPDASRMKRPRSDIEAAPSTSEAPAAPRTGPSVRDTWMPFARVIADRVGNSLPPHPIPLYVCSSIVDDASAIAMNFEPLSTQRRDYYIALFHELRHWNSKKTSRNSKVPEWQALCQS</sequence>
<organism evidence="2 3">
    <name type="scientific">Phytophthora palmivora</name>
    <dbReference type="NCBI Taxonomy" id="4796"/>
    <lineage>
        <taxon>Eukaryota</taxon>
        <taxon>Sar</taxon>
        <taxon>Stramenopiles</taxon>
        <taxon>Oomycota</taxon>
        <taxon>Peronosporomycetes</taxon>
        <taxon>Peronosporales</taxon>
        <taxon>Peronosporaceae</taxon>
        <taxon>Phytophthora</taxon>
    </lineage>
</organism>
<feature type="compositionally biased region" description="Low complexity" evidence="1">
    <location>
        <begin position="143"/>
        <end position="155"/>
    </location>
</feature>
<dbReference type="OrthoDB" id="129452at2759"/>
<evidence type="ECO:0000256" key="1">
    <source>
        <dbReference type="SAM" id="MobiDB-lite"/>
    </source>
</evidence>
<evidence type="ECO:0000313" key="3">
    <source>
        <dbReference type="Proteomes" id="UP000237271"/>
    </source>
</evidence>
<feature type="compositionally biased region" description="Low complexity" evidence="1">
    <location>
        <begin position="1"/>
        <end position="41"/>
    </location>
</feature>
<keyword evidence="3" id="KW-1185">Reference proteome</keyword>
<protein>
    <submittedName>
        <fullName evidence="2">Uncharacterized protein</fullName>
    </submittedName>
</protein>
<dbReference type="Proteomes" id="UP000237271">
    <property type="component" value="Unassembled WGS sequence"/>
</dbReference>
<dbReference type="EMBL" id="NCKW01007899">
    <property type="protein sequence ID" value="POM69274.1"/>
    <property type="molecule type" value="Genomic_DNA"/>
</dbReference>
<feature type="region of interest" description="Disordered" evidence="1">
    <location>
        <begin position="93"/>
        <end position="162"/>
    </location>
</feature>
<evidence type="ECO:0000313" key="2">
    <source>
        <dbReference type="EMBL" id="POM69274.1"/>
    </source>
</evidence>
<proteinExistence type="predicted"/>
<gene>
    <name evidence="2" type="ORF">PHPALM_14455</name>
</gene>
<comment type="caution">
    <text evidence="2">The sequence shown here is derived from an EMBL/GenBank/DDBJ whole genome shotgun (WGS) entry which is preliminary data.</text>
</comment>
<name>A0A2P4XUL3_9STRA</name>
<reference evidence="2 3" key="1">
    <citation type="journal article" date="2017" name="Genome Biol. Evol.">
        <title>Phytophthora megakarya and P. palmivora, closely related causal agents of cacao black pod rot, underwent increases in genome sizes and gene numbers by different mechanisms.</title>
        <authorList>
            <person name="Ali S.S."/>
            <person name="Shao J."/>
            <person name="Lary D.J."/>
            <person name="Kronmiller B."/>
            <person name="Shen D."/>
            <person name="Strem M.D."/>
            <person name="Amoako-Attah I."/>
            <person name="Akrofi A.Y."/>
            <person name="Begoude B.A."/>
            <person name="Ten Hoopen G.M."/>
            <person name="Coulibaly K."/>
            <person name="Kebe B.I."/>
            <person name="Melnick R.L."/>
            <person name="Guiltinan M.J."/>
            <person name="Tyler B.M."/>
            <person name="Meinhardt L.W."/>
            <person name="Bailey B.A."/>
        </authorList>
    </citation>
    <scope>NUCLEOTIDE SEQUENCE [LARGE SCALE GENOMIC DNA]</scope>
    <source>
        <strain evidence="3">sbr112.9</strain>
    </source>
</reference>
<feature type="compositionally biased region" description="Basic and acidic residues" evidence="1">
    <location>
        <begin position="124"/>
        <end position="142"/>
    </location>
</feature>
<accession>A0A2P4XUL3</accession>